<dbReference type="OrthoDB" id="432970at2759"/>
<feature type="region of interest" description="Disordered" evidence="5">
    <location>
        <begin position="65"/>
        <end position="101"/>
    </location>
</feature>
<dbReference type="Pfam" id="PF01753">
    <property type="entry name" value="zf-MYND"/>
    <property type="match status" value="1"/>
</dbReference>
<keyword evidence="3" id="KW-0862">Zinc</keyword>
<dbReference type="GO" id="GO:0008270">
    <property type="term" value="F:zinc ion binding"/>
    <property type="evidence" value="ECO:0007669"/>
    <property type="project" value="UniProtKB-KW"/>
</dbReference>
<sequence>MVSDSSNETSNSDILDLHDIALLLNYERASTEPRFRHAKLREVTNSDFQTVRLLAPEWAAPNVPKTGMVFDKPRRGSQTETRPDLPSNMLPDSPSPSLTSLNPKQLETLYWQARNHDGCYRTVTLFQHFIDLFPNPNTIPIRVRTIDNHGPKVYTVSAGARLILEMKLKEPSSLTLACVLPDNQTYISGGARVIDHAVLAFSEDGQNIESILDLSSLQFGDVGRGCKGRGLFLLEPVHEYVDRYLPRFATQNNFEDGKHSSRINDAPDSAWLRQVAKRVKERWDNRKNEHWCGHCGAPGKTLRKCPCGSAYYCDVDHQKAAWPFHKHFHTT</sequence>
<protein>
    <recommendedName>
        <fullName evidence="6">MYND-type domain-containing protein</fullName>
    </recommendedName>
</protein>
<gene>
    <name evidence="7" type="ORF">JR316_001375</name>
</gene>
<evidence type="ECO:0000256" key="2">
    <source>
        <dbReference type="ARBA" id="ARBA00022771"/>
    </source>
</evidence>
<keyword evidence="2 4" id="KW-0863">Zinc-finger</keyword>
<dbReference type="SUPFAM" id="SSF144232">
    <property type="entry name" value="HIT/MYND zinc finger-like"/>
    <property type="match status" value="1"/>
</dbReference>
<dbReference type="EMBL" id="JAFIQS010000001">
    <property type="protein sequence ID" value="KAG5174712.1"/>
    <property type="molecule type" value="Genomic_DNA"/>
</dbReference>
<proteinExistence type="predicted"/>
<keyword evidence="1" id="KW-0479">Metal-binding</keyword>
<organism evidence="7">
    <name type="scientific">Psilocybe cubensis</name>
    <name type="common">Psychedelic mushroom</name>
    <name type="synonym">Stropharia cubensis</name>
    <dbReference type="NCBI Taxonomy" id="181762"/>
    <lineage>
        <taxon>Eukaryota</taxon>
        <taxon>Fungi</taxon>
        <taxon>Dikarya</taxon>
        <taxon>Basidiomycota</taxon>
        <taxon>Agaricomycotina</taxon>
        <taxon>Agaricomycetes</taxon>
        <taxon>Agaricomycetidae</taxon>
        <taxon>Agaricales</taxon>
        <taxon>Agaricineae</taxon>
        <taxon>Strophariaceae</taxon>
        <taxon>Psilocybe</taxon>
    </lineage>
</organism>
<evidence type="ECO:0000256" key="1">
    <source>
        <dbReference type="ARBA" id="ARBA00022723"/>
    </source>
</evidence>
<accession>A0A8H7Y8K3</accession>
<comment type="caution">
    <text evidence="7">The sequence shown here is derived from an EMBL/GenBank/DDBJ whole genome shotgun (WGS) entry which is preliminary data.</text>
</comment>
<evidence type="ECO:0000259" key="6">
    <source>
        <dbReference type="PROSITE" id="PS50865"/>
    </source>
</evidence>
<reference evidence="7" key="1">
    <citation type="submission" date="2021-02" db="EMBL/GenBank/DDBJ databases">
        <title>Psilocybe cubensis genome.</title>
        <authorList>
            <person name="Mckernan K.J."/>
            <person name="Crawford S."/>
            <person name="Trippe A."/>
            <person name="Kane L.T."/>
            <person name="Mclaughlin S."/>
        </authorList>
    </citation>
    <scope>NUCLEOTIDE SEQUENCE [LARGE SCALE GENOMIC DNA]</scope>
    <source>
        <strain evidence="7">MGC-MH-2018</strain>
    </source>
</reference>
<feature type="domain" description="MYND-type" evidence="6">
    <location>
        <begin position="292"/>
        <end position="329"/>
    </location>
</feature>
<name>A0A8H7Y8K3_PSICU</name>
<dbReference type="AlphaFoldDB" id="A0A8H7Y8K3"/>
<evidence type="ECO:0000313" key="7">
    <source>
        <dbReference type="EMBL" id="KAG5174712.1"/>
    </source>
</evidence>
<dbReference type="Gene3D" id="6.10.140.2220">
    <property type="match status" value="1"/>
</dbReference>
<evidence type="ECO:0000256" key="5">
    <source>
        <dbReference type="SAM" id="MobiDB-lite"/>
    </source>
</evidence>
<evidence type="ECO:0000256" key="3">
    <source>
        <dbReference type="ARBA" id="ARBA00022833"/>
    </source>
</evidence>
<evidence type="ECO:0000256" key="4">
    <source>
        <dbReference type="PROSITE-ProRule" id="PRU00134"/>
    </source>
</evidence>
<feature type="compositionally biased region" description="Low complexity" evidence="5">
    <location>
        <begin position="90"/>
        <end position="101"/>
    </location>
</feature>
<dbReference type="InterPro" id="IPR002893">
    <property type="entry name" value="Znf_MYND"/>
</dbReference>
<dbReference type="PROSITE" id="PS50865">
    <property type="entry name" value="ZF_MYND_2"/>
    <property type="match status" value="1"/>
</dbReference>